<evidence type="ECO:0000256" key="3">
    <source>
        <dbReference type="ARBA" id="ARBA00023235"/>
    </source>
</evidence>
<protein>
    <recommendedName>
        <fullName evidence="2">D-ribose pyranase</fullName>
        <ecNumber evidence="2">5.4.99.62</ecNumber>
    </recommendedName>
</protein>
<dbReference type="EC" id="5.4.99.62" evidence="2"/>
<comment type="catalytic activity">
    <reaction evidence="1">
        <text>beta-D-ribopyranose = beta-D-ribofuranose</text>
        <dbReference type="Rhea" id="RHEA:25432"/>
        <dbReference type="ChEBI" id="CHEBI:27476"/>
        <dbReference type="ChEBI" id="CHEBI:47002"/>
        <dbReference type="EC" id="5.4.99.62"/>
    </reaction>
</comment>
<evidence type="ECO:0000256" key="2">
    <source>
        <dbReference type="ARBA" id="ARBA00012862"/>
    </source>
</evidence>
<accession>A0A0K1JPL8</accession>
<dbReference type="InterPro" id="IPR007721">
    <property type="entry name" value="RbsD_FucU"/>
</dbReference>
<dbReference type="GO" id="GO:0062193">
    <property type="term" value="F:D-ribose pyranase activity"/>
    <property type="evidence" value="ECO:0007669"/>
    <property type="project" value="UniProtKB-EC"/>
</dbReference>
<feature type="region of interest" description="Disordered" evidence="4">
    <location>
        <begin position="1"/>
        <end position="33"/>
    </location>
</feature>
<dbReference type="AlphaFoldDB" id="A0A0K1JPL8"/>
<evidence type="ECO:0000313" key="6">
    <source>
        <dbReference type="Proteomes" id="UP000066480"/>
    </source>
</evidence>
<evidence type="ECO:0000256" key="1">
    <source>
        <dbReference type="ARBA" id="ARBA00000223"/>
    </source>
</evidence>
<dbReference type="Gene3D" id="3.40.1650.10">
    <property type="entry name" value="RbsD-like domain"/>
    <property type="match status" value="1"/>
</dbReference>
<evidence type="ECO:0000313" key="5">
    <source>
        <dbReference type="EMBL" id="AKU18659.1"/>
    </source>
</evidence>
<dbReference type="EMBL" id="CP011112">
    <property type="protein sequence ID" value="AKU18659.1"/>
    <property type="molecule type" value="Genomic_DNA"/>
</dbReference>
<gene>
    <name evidence="5" type="ORF">VV02_05340</name>
</gene>
<dbReference type="KEGG" id="lmoi:VV02_05340"/>
<keyword evidence="6" id="KW-1185">Reference proteome</keyword>
<dbReference type="SUPFAM" id="SSF102546">
    <property type="entry name" value="RbsD-like"/>
    <property type="match status" value="1"/>
</dbReference>
<dbReference type="InterPro" id="IPR023750">
    <property type="entry name" value="RbsD-like_sf"/>
</dbReference>
<proteinExistence type="predicted"/>
<name>A0A0K1JPL8_9MICO</name>
<organism evidence="5 6">
    <name type="scientific">Luteipulveratus mongoliensis</name>
    <dbReference type="NCBI Taxonomy" id="571913"/>
    <lineage>
        <taxon>Bacteria</taxon>
        <taxon>Bacillati</taxon>
        <taxon>Actinomycetota</taxon>
        <taxon>Actinomycetes</taxon>
        <taxon>Micrococcales</taxon>
        <taxon>Dermacoccaceae</taxon>
        <taxon>Luteipulveratus</taxon>
    </lineage>
</organism>
<reference evidence="5 6" key="1">
    <citation type="submission" date="2015-03" db="EMBL/GenBank/DDBJ databases">
        <title>Luteipulveratus halotolerans sp. nov., a novel actinobacterium (Dermacoccaceae) from Sarawak, Malaysia.</title>
        <authorList>
            <person name="Juboi H."/>
            <person name="Basik A."/>
            <person name="Shamsul S.S."/>
            <person name="Arnold P."/>
            <person name="Schmitt E.K."/>
            <person name="Sanglier J.-J."/>
            <person name="Yeo T."/>
        </authorList>
    </citation>
    <scope>NUCLEOTIDE SEQUENCE [LARGE SCALE GENOMIC DNA]</scope>
    <source>
        <strain evidence="5 6">MN07-A0370</strain>
    </source>
</reference>
<keyword evidence="3" id="KW-0413">Isomerase</keyword>
<dbReference type="Pfam" id="PF05025">
    <property type="entry name" value="RbsD_FucU"/>
    <property type="match status" value="1"/>
</dbReference>
<dbReference type="GO" id="GO:0048029">
    <property type="term" value="F:monosaccharide binding"/>
    <property type="evidence" value="ECO:0007669"/>
    <property type="project" value="InterPro"/>
</dbReference>
<feature type="compositionally biased region" description="Low complexity" evidence="4">
    <location>
        <begin position="12"/>
        <end position="29"/>
    </location>
</feature>
<dbReference type="Proteomes" id="UP000066480">
    <property type="component" value="Chromosome"/>
</dbReference>
<sequence>MLATGTLATAEGSTTPGPSTTSSHPTHQQSWKRQLTQALPSLGHRNWIVVADSAYPQQTSAGVTTIVTNAGQAQVVRDVVALLDQQKHVKPHVQVDKELSYVPEKSAPGITSYRADLKKILGSQEVKPVLHADLISKLDTAGKQFNVIVLKTTMTLPYTSVFFELDAKYWDPQRETELRKLMEQGQ</sequence>
<dbReference type="GO" id="GO:0005996">
    <property type="term" value="P:monosaccharide metabolic process"/>
    <property type="evidence" value="ECO:0007669"/>
    <property type="project" value="InterPro"/>
</dbReference>
<evidence type="ECO:0000256" key="4">
    <source>
        <dbReference type="SAM" id="MobiDB-lite"/>
    </source>
</evidence>